<name>A0A2H4VS24_9EURY</name>
<dbReference type="AlphaFoldDB" id="A0A2H4VS24"/>
<dbReference type="EMBL" id="CP017768">
    <property type="protein sequence ID" value="AUB60882.1"/>
    <property type="molecule type" value="Genomic_DNA"/>
</dbReference>
<dbReference type="KEGG" id="msub:BK009_09485"/>
<protein>
    <submittedName>
        <fullName evidence="1">Uncharacterized protein</fullName>
    </submittedName>
</protein>
<sequence>MESAIKETKLILPIVISEEDWIIAQENFKRLNKGENPSEIYLEVMTEYFFSIPVSIISLI</sequence>
<dbReference type="RefSeq" id="WP_100909470.1">
    <property type="nucleotide sequence ID" value="NZ_CP017768.1"/>
</dbReference>
<proteinExistence type="predicted"/>
<dbReference type="Proteomes" id="UP000232631">
    <property type="component" value="Chromosome"/>
</dbReference>
<evidence type="ECO:0000313" key="1">
    <source>
        <dbReference type="EMBL" id="AUB60882.1"/>
    </source>
</evidence>
<keyword evidence="2" id="KW-1185">Reference proteome</keyword>
<evidence type="ECO:0000313" key="2">
    <source>
        <dbReference type="Proteomes" id="UP000232631"/>
    </source>
</evidence>
<gene>
    <name evidence="1" type="ORF">BK009_09485</name>
</gene>
<reference evidence="1 2" key="1">
    <citation type="submission" date="2016-10" db="EMBL/GenBank/DDBJ databases">
        <title>Comparative genomics between deep and shallow subseafloor isolates.</title>
        <authorList>
            <person name="Ishii S."/>
            <person name="Miller J.R."/>
            <person name="Sutton G."/>
            <person name="Suzuki S."/>
            <person name="Methe B."/>
            <person name="Inagaki F."/>
            <person name="Imachi H."/>
        </authorList>
    </citation>
    <scope>NUCLEOTIDE SEQUENCE [LARGE SCALE GENOMIC DNA]</scope>
    <source>
        <strain evidence="1 2">A8p</strain>
    </source>
</reference>
<organism evidence="1 2">
    <name type="scientific">Methanobacterium subterraneum</name>
    <dbReference type="NCBI Taxonomy" id="59277"/>
    <lineage>
        <taxon>Archaea</taxon>
        <taxon>Methanobacteriati</taxon>
        <taxon>Methanobacteriota</taxon>
        <taxon>Methanomada group</taxon>
        <taxon>Methanobacteria</taxon>
        <taxon>Methanobacteriales</taxon>
        <taxon>Methanobacteriaceae</taxon>
        <taxon>Methanobacterium</taxon>
    </lineage>
</organism>
<dbReference type="GeneID" id="35126725"/>
<accession>A0A2H4VS24</accession>